<organism evidence="2 3">
    <name type="scientific">Colocasia esculenta</name>
    <name type="common">Wild taro</name>
    <name type="synonym">Arum esculentum</name>
    <dbReference type="NCBI Taxonomy" id="4460"/>
    <lineage>
        <taxon>Eukaryota</taxon>
        <taxon>Viridiplantae</taxon>
        <taxon>Streptophyta</taxon>
        <taxon>Embryophyta</taxon>
        <taxon>Tracheophyta</taxon>
        <taxon>Spermatophyta</taxon>
        <taxon>Magnoliopsida</taxon>
        <taxon>Liliopsida</taxon>
        <taxon>Araceae</taxon>
        <taxon>Aroideae</taxon>
        <taxon>Colocasieae</taxon>
        <taxon>Colocasia</taxon>
    </lineage>
</organism>
<dbReference type="OrthoDB" id="1738783at2759"/>
<dbReference type="Proteomes" id="UP000652761">
    <property type="component" value="Unassembled WGS sequence"/>
</dbReference>
<name>A0A843WG51_COLES</name>
<reference evidence="2" key="1">
    <citation type="submission" date="2017-07" db="EMBL/GenBank/DDBJ databases">
        <title>Taro Niue Genome Assembly and Annotation.</title>
        <authorList>
            <person name="Atibalentja N."/>
            <person name="Keating K."/>
            <person name="Fields C.J."/>
        </authorList>
    </citation>
    <scope>NUCLEOTIDE SEQUENCE</scope>
    <source>
        <strain evidence="2">Niue_2</strain>
        <tissue evidence="2">Leaf</tissue>
    </source>
</reference>
<sequence>MTSLRAICRPPPRGYFLPASFSGCRCQARLLGFPSSPSPSRSPNFLTAPPPSSPVFSPLLDAPADVHRLGQRRTIAKASNWTSEKSPYETLELERDADEETIKSAYRRLAKYYHPDGGGVCKGVGRRHFVCIL</sequence>
<gene>
    <name evidence="2" type="ORF">Taro_041547</name>
</gene>
<protein>
    <recommendedName>
        <fullName evidence="1">J domain-containing protein</fullName>
    </recommendedName>
</protein>
<accession>A0A843WG51</accession>
<evidence type="ECO:0000313" key="3">
    <source>
        <dbReference type="Proteomes" id="UP000652761"/>
    </source>
</evidence>
<feature type="domain" description="J" evidence="1">
    <location>
        <begin position="86"/>
        <end position="133"/>
    </location>
</feature>
<dbReference type="InterPro" id="IPR001623">
    <property type="entry name" value="DnaJ_domain"/>
</dbReference>
<dbReference type="InterPro" id="IPR036869">
    <property type="entry name" value="J_dom_sf"/>
</dbReference>
<evidence type="ECO:0000259" key="1">
    <source>
        <dbReference type="PROSITE" id="PS50076"/>
    </source>
</evidence>
<dbReference type="GO" id="GO:0005783">
    <property type="term" value="C:endoplasmic reticulum"/>
    <property type="evidence" value="ECO:0007669"/>
    <property type="project" value="UniProtKB-ARBA"/>
</dbReference>
<proteinExistence type="predicted"/>
<evidence type="ECO:0000313" key="2">
    <source>
        <dbReference type="EMBL" id="MQM08689.1"/>
    </source>
</evidence>
<dbReference type="SUPFAM" id="SSF46565">
    <property type="entry name" value="Chaperone J-domain"/>
    <property type="match status" value="1"/>
</dbReference>
<dbReference type="PRINTS" id="PR00625">
    <property type="entry name" value="JDOMAIN"/>
</dbReference>
<dbReference type="PROSITE" id="PS50076">
    <property type="entry name" value="DNAJ_2"/>
    <property type="match status" value="1"/>
</dbReference>
<dbReference type="PROSITE" id="PS51257">
    <property type="entry name" value="PROKAR_LIPOPROTEIN"/>
    <property type="match status" value="1"/>
</dbReference>
<dbReference type="EMBL" id="NMUH01004185">
    <property type="protein sequence ID" value="MQM08689.1"/>
    <property type="molecule type" value="Genomic_DNA"/>
</dbReference>
<dbReference type="AlphaFoldDB" id="A0A843WG51"/>
<comment type="caution">
    <text evidence="2">The sequence shown here is derived from an EMBL/GenBank/DDBJ whole genome shotgun (WGS) entry which is preliminary data.</text>
</comment>
<dbReference type="Gene3D" id="1.10.287.110">
    <property type="entry name" value="DnaJ domain"/>
    <property type="match status" value="1"/>
</dbReference>
<keyword evidence="3" id="KW-1185">Reference proteome</keyword>
<dbReference type="CDD" id="cd06257">
    <property type="entry name" value="DnaJ"/>
    <property type="match status" value="1"/>
</dbReference>
<dbReference type="Pfam" id="PF00226">
    <property type="entry name" value="DnaJ"/>
    <property type="match status" value="1"/>
</dbReference>